<dbReference type="HOGENOM" id="CLU_1367893_0_0_1"/>
<reference evidence="3" key="2">
    <citation type="submission" date="2015-03" db="UniProtKB">
        <authorList>
            <consortium name="EnsemblPlants"/>
        </authorList>
    </citation>
    <scope>IDENTIFICATION</scope>
</reference>
<feature type="domain" description="Cullin N-terminal" evidence="2">
    <location>
        <begin position="62"/>
        <end position="194"/>
    </location>
</feature>
<dbReference type="Pfam" id="PF00888">
    <property type="entry name" value="Cullin"/>
    <property type="match status" value="1"/>
</dbReference>
<dbReference type="GO" id="GO:0006511">
    <property type="term" value="P:ubiquitin-dependent protein catabolic process"/>
    <property type="evidence" value="ECO:0007669"/>
    <property type="project" value="InterPro"/>
</dbReference>
<name>A0A0D3ARJ9_BRAOL</name>
<organism evidence="3 4">
    <name type="scientific">Brassica oleracea var. oleracea</name>
    <dbReference type="NCBI Taxonomy" id="109376"/>
    <lineage>
        <taxon>Eukaryota</taxon>
        <taxon>Viridiplantae</taxon>
        <taxon>Streptophyta</taxon>
        <taxon>Embryophyta</taxon>
        <taxon>Tracheophyta</taxon>
        <taxon>Spermatophyta</taxon>
        <taxon>Magnoliopsida</taxon>
        <taxon>eudicotyledons</taxon>
        <taxon>Gunneridae</taxon>
        <taxon>Pentapetalae</taxon>
        <taxon>rosids</taxon>
        <taxon>malvids</taxon>
        <taxon>Brassicales</taxon>
        <taxon>Brassicaceae</taxon>
        <taxon>Brassiceae</taxon>
        <taxon>Brassica</taxon>
    </lineage>
</organism>
<protein>
    <recommendedName>
        <fullName evidence="2">Cullin N-terminal domain-containing protein</fullName>
    </recommendedName>
</protein>
<evidence type="ECO:0000259" key="2">
    <source>
        <dbReference type="Pfam" id="PF00888"/>
    </source>
</evidence>
<dbReference type="STRING" id="109376.A0A0D3ARJ9"/>
<evidence type="ECO:0000256" key="1">
    <source>
        <dbReference type="ARBA" id="ARBA00006019"/>
    </source>
</evidence>
<proteinExistence type="inferred from homology"/>
<sequence>MKFRGKIPTKFSLGIFRGDFRQTSDPRNFLGNLFPRNSDGKFRGISEERRNSEELFPRTCFVDLFVQNGMGSLERYEEDFEMFFLQETAFYYSRKASRWIQEDSCPEYMIKSEESVKKENERVAHYLHSDTEPKLVEIVQSHLLVLVAKQLLEKENSGCSALLGDGKMDNLSRMYRLYHAIPNGLQPCNPQWSATCCGSL</sequence>
<dbReference type="Gramene" id="Bo2g094760.1">
    <property type="protein sequence ID" value="Bo2g094760.1"/>
    <property type="gene ID" value="Bo2g094760"/>
</dbReference>
<dbReference type="Proteomes" id="UP000032141">
    <property type="component" value="Chromosome C2"/>
</dbReference>
<keyword evidence="4" id="KW-1185">Reference proteome</keyword>
<dbReference type="SUPFAM" id="SSF74788">
    <property type="entry name" value="Cullin repeat-like"/>
    <property type="match status" value="1"/>
</dbReference>
<dbReference type="Gene3D" id="1.20.1310.10">
    <property type="entry name" value="Cullin Repeats"/>
    <property type="match status" value="1"/>
</dbReference>
<dbReference type="InterPro" id="IPR001373">
    <property type="entry name" value="Cullin_N"/>
</dbReference>
<dbReference type="EnsemblPlants" id="Bo2g094760.1">
    <property type="protein sequence ID" value="Bo2g094760.1"/>
    <property type="gene ID" value="Bo2g094760"/>
</dbReference>
<reference evidence="3 4" key="1">
    <citation type="journal article" date="2014" name="Genome Biol.">
        <title>Transcriptome and methylome profiling reveals relics of genome dominance in the mesopolyploid Brassica oleracea.</title>
        <authorList>
            <person name="Parkin I.A."/>
            <person name="Koh C."/>
            <person name="Tang H."/>
            <person name="Robinson S.J."/>
            <person name="Kagale S."/>
            <person name="Clarke W.E."/>
            <person name="Town C.D."/>
            <person name="Nixon J."/>
            <person name="Krishnakumar V."/>
            <person name="Bidwell S.L."/>
            <person name="Denoeud F."/>
            <person name="Belcram H."/>
            <person name="Links M.G."/>
            <person name="Just J."/>
            <person name="Clarke C."/>
            <person name="Bender T."/>
            <person name="Huebert T."/>
            <person name="Mason A.S."/>
            <person name="Pires J.C."/>
            <person name="Barker G."/>
            <person name="Moore J."/>
            <person name="Walley P.G."/>
            <person name="Manoli S."/>
            <person name="Batley J."/>
            <person name="Edwards D."/>
            <person name="Nelson M.N."/>
            <person name="Wang X."/>
            <person name="Paterson A.H."/>
            <person name="King G."/>
            <person name="Bancroft I."/>
            <person name="Chalhoub B."/>
            <person name="Sharpe A.G."/>
        </authorList>
    </citation>
    <scope>NUCLEOTIDE SEQUENCE</scope>
    <source>
        <strain evidence="3 4">cv. TO1000</strain>
    </source>
</reference>
<dbReference type="Gene3D" id="6.10.280.240">
    <property type="match status" value="1"/>
</dbReference>
<dbReference type="InterPro" id="IPR016159">
    <property type="entry name" value="Cullin_repeat-like_dom_sf"/>
</dbReference>
<dbReference type="GO" id="GO:0031625">
    <property type="term" value="F:ubiquitin protein ligase binding"/>
    <property type="evidence" value="ECO:0007669"/>
    <property type="project" value="InterPro"/>
</dbReference>
<evidence type="ECO:0000313" key="4">
    <source>
        <dbReference type="Proteomes" id="UP000032141"/>
    </source>
</evidence>
<accession>A0A0D3ARJ9</accession>
<dbReference type="InterPro" id="IPR045093">
    <property type="entry name" value="Cullin"/>
</dbReference>
<comment type="similarity">
    <text evidence="1">Belongs to the cullin family.</text>
</comment>
<evidence type="ECO:0000313" key="3">
    <source>
        <dbReference type="EnsemblPlants" id="Bo2g094760.1"/>
    </source>
</evidence>
<dbReference type="eggNOG" id="KOG2166">
    <property type="taxonomic scope" value="Eukaryota"/>
</dbReference>
<dbReference type="PANTHER" id="PTHR11932">
    <property type="entry name" value="CULLIN"/>
    <property type="match status" value="1"/>
</dbReference>
<dbReference type="AlphaFoldDB" id="A0A0D3ARJ9"/>